<dbReference type="EMBL" id="VUNI01000001">
    <property type="protein sequence ID" value="MST73670.1"/>
    <property type="molecule type" value="Genomic_DNA"/>
</dbReference>
<reference evidence="3 4" key="1">
    <citation type="submission" date="2019-08" db="EMBL/GenBank/DDBJ databases">
        <title>In-depth cultivation of the pig gut microbiome towards novel bacterial diversity and tailored functional studies.</title>
        <authorList>
            <person name="Wylensek D."/>
            <person name="Hitch T.C.A."/>
            <person name="Clavel T."/>
        </authorList>
    </citation>
    <scope>NUCLEOTIDE SEQUENCE [LARGE SCALE GENOMIC DNA]</scope>
    <source>
        <strain evidence="3 4">MUC/MUC-530-WT-4D</strain>
    </source>
</reference>
<evidence type="ECO:0000313" key="4">
    <source>
        <dbReference type="Proteomes" id="UP000474024"/>
    </source>
</evidence>
<organism evidence="3 4">
    <name type="scientific">Roseburia porci</name>
    <dbReference type="NCBI Taxonomy" id="2605790"/>
    <lineage>
        <taxon>Bacteria</taxon>
        <taxon>Bacillati</taxon>
        <taxon>Bacillota</taxon>
        <taxon>Clostridia</taxon>
        <taxon>Lachnospirales</taxon>
        <taxon>Lachnospiraceae</taxon>
        <taxon>Roseburia</taxon>
    </lineage>
</organism>
<gene>
    <name evidence="3" type="ORF">FYJ75_01290</name>
</gene>
<sequence length="448" mass="50294">MRQLPVTYTPAAGKESSALVNNPYCGFYQLNGYLPSEEEDADSAYDWAFQICSNNPHELMLLEINLKNYNDGWLSQNACDQIDRILSACSDTGQQIILRFLYDWDGQAMDTEPESRSIIENHIRQLSSIVNAHTDCVYIMQGAFTGNVGEMNSTHYGSNEDMTALVSLLDECIDKEIFLSVRTPAQLRTILKRKTPLTSTEAYSGSFPARLGLFNDGMLGSVFDLGTYDDTPFEDPSDYTEKGTREEELDYQNRICEYVPNGGEVTLDNEYNDIEPAVADLRTMHVSYLNDAHDLAVLDKWKNSSYTEDPVFSGCNGYDYVEAHLGYRYVLTDSSLDFHSLLSDTATLYFTIENTGFAPAYKQFEVTLTATNTQTGKEETIATTLDNRGISGSDSSIFHQELNIRKWDPGTYEITLSMKDPVTGKIIHFANENETENDSVSVGTLRIK</sequence>
<comment type="caution">
    <text evidence="3">The sequence shown here is derived from an EMBL/GenBank/DDBJ whole genome shotgun (WGS) entry which is preliminary data.</text>
</comment>
<feature type="domain" description="DUF4874" evidence="2">
    <location>
        <begin position="22"/>
        <end position="185"/>
    </location>
</feature>
<evidence type="ECO:0000313" key="3">
    <source>
        <dbReference type="EMBL" id="MST73670.1"/>
    </source>
</evidence>
<dbReference type="Pfam" id="PF16173">
    <property type="entry name" value="DUF4874"/>
    <property type="match status" value="1"/>
</dbReference>
<evidence type="ECO:0000259" key="2">
    <source>
        <dbReference type="Pfam" id="PF16173"/>
    </source>
</evidence>
<dbReference type="AlphaFoldDB" id="A0A6L5YMP9"/>
<dbReference type="InterPro" id="IPR032267">
    <property type="entry name" value="DUF4832"/>
</dbReference>
<name>A0A6L5YMP9_9FIRM</name>
<dbReference type="Pfam" id="PF16116">
    <property type="entry name" value="DUF4832"/>
    <property type="match status" value="1"/>
</dbReference>
<proteinExistence type="predicted"/>
<feature type="domain" description="DUF4832" evidence="1">
    <location>
        <begin position="210"/>
        <end position="430"/>
    </location>
</feature>
<protein>
    <submittedName>
        <fullName evidence="3">DUF4832 domain-containing protein</fullName>
    </submittedName>
</protein>
<accession>A0A6L5YMP9</accession>
<dbReference type="Proteomes" id="UP000474024">
    <property type="component" value="Unassembled WGS sequence"/>
</dbReference>
<evidence type="ECO:0000259" key="1">
    <source>
        <dbReference type="Pfam" id="PF16116"/>
    </source>
</evidence>
<dbReference type="InterPro" id="IPR032379">
    <property type="entry name" value="DUF4874"/>
</dbReference>
<keyword evidence="4" id="KW-1185">Reference proteome</keyword>